<dbReference type="Pfam" id="PF00126">
    <property type="entry name" value="HTH_1"/>
    <property type="match status" value="1"/>
</dbReference>
<dbReference type="OrthoDB" id="9076738at2"/>
<dbReference type="PANTHER" id="PTHR30537:SF66">
    <property type="entry name" value="IRON-REGULATED VIRULENCE REGULATORY PROTEIN IRGB"/>
    <property type="match status" value="1"/>
</dbReference>
<dbReference type="CDD" id="cd08422">
    <property type="entry name" value="PBP2_CrgA_like"/>
    <property type="match status" value="1"/>
</dbReference>
<evidence type="ECO:0000256" key="1">
    <source>
        <dbReference type="ARBA" id="ARBA00009437"/>
    </source>
</evidence>
<dbReference type="Proteomes" id="UP000318199">
    <property type="component" value="Unassembled WGS sequence"/>
</dbReference>
<dbReference type="InterPro" id="IPR005119">
    <property type="entry name" value="LysR_subst-bd"/>
</dbReference>
<keyword evidence="2" id="KW-0805">Transcription regulation</keyword>
<evidence type="ECO:0000259" key="5">
    <source>
        <dbReference type="PROSITE" id="PS50931"/>
    </source>
</evidence>
<evidence type="ECO:0000256" key="3">
    <source>
        <dbReference type="ARBA" id="ARBA00023125"/>
    </source>
</evidence>
<keyword evidence="7" id="KW-1185">Reference proteome</keyword>
<name>A0A562ZX47_9BURK</name>
<evidence type="ECO:0000313" key="7">
    <source>
        <dbReference type="Proteomes" id="UP000318199"/>
    </source>
</evidence>
<protein>
    <submittedName>
        <fullName evidence="6">LysR family transcriptional regulator</fullName>
    </submittedName>
</protein>
<evidence type="ECO:0000256" key="2">
    <source>
        <dbReference type="ARBA" id="ARBA00023015"/>
    </source>
</evidence>
<dbReference type="Gene3D" id="1.10.10.10">
    <property type="entry name" value="Winged helix-like DNA-binding domain superfamily/Winged helix DNA-binding domain"/>
    <property type="match status" value="1"/>
</dbReference>
<dbReference type="Pfam" id="PF03466">
    <property type="entry name" value="LysR_substrate"/>
    <property type="match status" value="1"/>
</dbReference>
<dbReference type="PRINTS" id="PR00039">
    <property type="entry name" value="HTHLYSR"/>
</dbReference>
<dbReference type="GO" id="GO:0003700">
    <property type="term" value="F:DNA-binding transcription factor activity"/>
    <property type="evidence" value="ECO:0007669"/>
    <property type="project" value="InterPro"/>
</dbReference>
<keyword evidence="4" id="KW-0804">Transcription</keyword>
<dbReference type="SUPFAM" id="SSF46785">
    <property type="entry name" value="Winged helix' DNA-binding domain"/>
    <property type="match status" value="1"/>
</dbReference>
<dbReference type="Gene3D" id="3.40.190.290">
    <property type="match status" value="1"/>
</dbReference>
<dbReference type="SUPFAM" id="SSF53850">
    <property type="entry name" value="Periplasmic binding protein-like II"/>
    <property type="match status" value="1"/>
</dbReference>
<comment type="caution">
    <text evidence="6">The sequence shown here is derived from an EMBL/GenBank/DDBJ whole genome shotgun (WGS) entry which is preliminary data.</text>
</comment>
<organism evidence="6 7">
    <name type="scientific">Caenimonas sedimenti</name>
    <dbReference type="NCBI Taxonomy" id="2596921"/>
    <lineage>
        <taxon>Bacteria</taxon>
        <taxon>Pseudomonadati</taxon>
        <taxon>Pseudomonadota</taxon>
        <taxon>Betaproteobacteria</taxon>
        <taxon>Burkholderiales</taxon>
        <taxon>Comamonadaceae</taxon>
        <taxon>Caenimonas</taxon>
    </lineage>
</organism>
<proteinExistence type="inferred from homology"/>
<evidence type="ECO:0000313" key="6">
    <source>
        <dbReference type="EMBL" id="TWO72865.1"/>
    </source>
</evidence>
<dbReference type="AlphaFoldDB" id="A0A562ZX47"/>
<dbReference type="PROSITE" id="PS50931">
    <property type="entry name" value="HTH_LYSR"/>
    <property type="match status" value="1"/>
</dbReference>
<dbReference type="PANTHER" id="PTHR30537">
    <property type="entry name" value="HTH-TYPE TRANSCRIPTIONAL REGULATOR"/>
    <property type="match status" value="1"/>
</dbReference>
<dbReference type="InterPro" id="IPR036390">
    <property type="entry name" value="WH_DNA-bd_sf"/>
</dbReference>
<dbReference type="GO" id="GO:0006351">
    <property type="term" value="P:DNA-templated transcription"/>
    <property type="evidence" value="ECO:0007669"/>
    <property type="project" value="TreeGrafter"/>
</dbReference>
<dbReference type="FunFam" id="1.10.10.10:FF:000001">
    <property type="entry name" value="LysR family transcriptional regulator"/>
    <property type="match status" value="1"/>
</dbReference>
<dbReference type="InterPro" id="IPR058163">
    <property type="entry name" value="LysR-type_TF_proteobact-type"/>
</dbReference>
<reference evidence="6 7" key="1">
    <citation type="submission" date="2019-07" db="EMBL/GenBank/DDBJ databases">
        <title>Caenimonas sedimenti sp. nov., isolated from activated sludge.</title>
        <authorList>
            <person name="Xu J."/>
        </authorList>
    </citation>
    <scope>NUCLEOTIDE SEQUENCE [LARGE SCALE GENOMIC DNA]</scope>
    <source>
        <strain evidence="6 7">HX-9-20</strain>
    </source>
</reference>
<dbReference type="InterPro" id="IPR036388">
    <property type="entry name" value="WH-like_DNA-bd_sf"/>
</dbReference>
<accession>A0A562ZX47</accession>
<dbReference type="InterPro" id="IPR000847">
    <property type="entry name" value="LysR_HTH_N"/>
</dbReference>
<keyword evidence="3" id="KW-0238">DNA-binding</keyword>
<dbReference type="EMBL" id="VOBQ01000002">
    <property type="protein sequence ID" value="TWO72865.1"/>
    <property type="molecule type" value="Genomic_DNA"/>
</dbReference>
<gene>
    <name evidence="6" type="ORF">FN976_01065</name>
</gene>
<dbReference type="RefSeq" id="WP_145890111.1">
    <property type="nucleotide sequence ID" value="NZ_VOBQ01000002.1"/>
</dbReference>
<sequence length="303" mass="32531">MPAVREPDLNALLLFAAVAETGSFTAAADRLDVAKAKVSLAVSRLEAQLGTQLFSRTTRRVVLTEAGQGLYAQCVPALRGVQESLAQMAGGGELHGTLRISAAVEYAAQTLAPAVAAFAAAHPRLEVDLRTSDRVVDMLKEGIDVSVRMGWLRDSSLRATRLTTFEQHVVASPAYLRRAPPIRQPADLVKHDWVALMLLPTPLTWKFTSAAGQVRTVRVAGRMRTDAASTLRALLVQGCGVSVMDEFTTEAPLRSGALVRLLPNWSLPRGGVHAVVPPGARMSTKARAFVDFYADWLKAGRGA</sequence>
<feature type="domain" description="HTH lysR-type" evidence="5">
    <location>
        <begin position="7"/>
        <end position="64"/>
    </location>
</feature>
<evidence type="ECO:0000256" key="4">
    <source>
        <dbReference type="ARBA" id="ARBA00023163"/>
    </source>
</evidence>
<dbReference type="GO" id="GO:0043565">
    <property type="term" value="F:sequence-specific DNA binding"/>
    <property type="evidence" value="ECO:0007669"/>
    <property type="project" value="TreeGrafter"/>
</dbReference>
<comment type="similarity">
    <text evidence="1">Belongs to the LysR transcriptional regulatory family.</text>
</comment>